<evidence type="ECO:0000313" key="3">
    <source>
        <dbReference type="Proteomes" id="UP000019335"/>
    </source>
</evidence>
<evidence type="ECO:0000313" key="2">
    <source>
        <dbReference type="EMBL" id="EWM26404.1"/>
    </source>
</evidence>
<feature type="compositionally biased region" description="Gly residues" evidence="1">
    <location>
        <begin position="42"/>
        <end position="64"/>
    </location>
</feature>
<dbReference type="Proteomes" id="UP000019335">
    <property type="component" value="Chromosome 9"/>
</dbReference>
<evidence type="ECO:0000256" key="1">
    <source>
        <dbReference type="SAM" id="MobiDB-lite"/>
    </source>
</evidence>
<sequence>LPTSLPPSLASGGLPYPPTDESLGARGGAHLSLWDRSLRLDGGGDFGGKNGQKGGDGEPAGGGPADRVAGERQSCVYDRSGRACVRRYNEDPGEIRGKEGGREGGREGGKAESRASLWLRFRRHWRCPVKDLPLSLILFRL</sequence>
<proteinExistence type="predicted"/>
<gene>
    <name evidence="2" type="ORF">Naga_101553g2</name>
</gene>
<name>W7U170_9STRA</name>
<reference evidence="2 3" key="1">
    <citation type="journal article" date="2014" name="Mol. Plant">
        <title>Chromosome Scale Genome Assembly and Transcriptome Profiling of Nannochloropsis gaditana in Nitrogen Depletion.</title>
        <authorList>
            <person name="Corteggiani Carpinelli E."/>
            <person name="Telatin A."/>
            <person name="Vitulo N."/>
            <person name="Forcato C."/>
            <person name="D'Angelo M."/>
            <person name="Schiavon R."/>
            <person name="Vezzi A."/>
            <person name="Giacometti G.M."/>
            <person name="Morosinotto T."/>
            <person name="Valle G."/>
        </authorList>
    </citation>
    <scope>NUCLEOTIDE SEQUENCE [LARGE SCALE GENOMIC DNA]</scope>
    <source>
        <strain evidence="2 3">B-31</strain>
    </source>
</reference>
<feature type="region of interest" description="Disordered" evidence="1">
    <location>
        <begin position="42"/>
        <end position="74"/>
    </location>
</feature>
<keyword evidence="3" id="KW-1185">Reference proteome</keyword>
<feature type="region of interest" description="Disordered" evidence="1">
    <location>
        <begin position="88"/>
        <end position="112"/>
    </location>
</feature>
<protein>
    <submittedName>
        <fullName evidence="2">Uncharacterized protein</fullName>
    </submittedName>
</protein>
<feature type="non-terminal residue" evidence="2">
    <location>
        <position position="1"/>
    </location>
</feature>
<comment type="caution">
    <text evidence="2">The sequence shown here is derived from an EMBL/GenBank/DDBJ whole genome shotgun (WGS) entry which is preliminary data.</text>
</comment>
<organism evidence="2 3">
    <name type="scientific">Nannochloropsis gaditana</name>
    <dbReference type="NCBI Taxonomy" id="72520"/>
    <lineage>
        <taxon>Eukaryota</taxon>
        <taxon>Sar</taxon>
        <taxon>Stramenopiles</taxon>
        <taxon>Ochrophyta</taxon>
        <taxon>Eustigmatophyceae</taxon>
        <taxon>Eustigmatales</taxon>
        <taxon>Monodopsidaceae</taxon>
        <taxon>Nannochloropsis</taxon>
    </lineage>
</organism>
<accession>W7U170</accession>
<dbReference type="AlphaFoldDB" id="W7U170"/>
<feature type="region of interest" description="Disordered" evidence="1">
    <location>
        <begin position="1"/>
        <end position="28"/>
    </location>
</feature>
<dbReference type="EMBL" id="AZIL01000676">
    <property type="protein sequence ID" value="EWM26404.1"/>
    <property type="molecule type" value="Genomic_DNA"/>
</dbReference>